<proteinExistence type="predicted"/>
<gene>
    <name evidence="1" type="ORF">MANES_05G016700</name>
</gene>
<name>A0A2C9VSF0_MANES</name>
<reference evidence="1" key="1">
    <citation type="submission" date="2016-02" db="EMBL/GenBank/DDBJ databases">
        <title>WGS assembly of Manihot esculenta.</title>
        <authorList>
            <person name="Bredeson J.V."/>
            <person name="Prochnik S.E."/>
            <person name="Lyons J.B."/>
            <person name="Schmutz J."/>
            <person name="Grimwood J."/>
            <person name="Vrebalov J."/>
            <person name="Bart R.S."/>
            <person name="Amuge T."/>
            <person name="Ferguson M.E."/>
            <person name="Green R."/>
            <person name="Putnam N."/>
            <person name="Stites J."/>
            <person name="Rounsley S."/>
            <person name="Rokhsar D.S."/>
        </authorList>
    </citation>
    <scope>NUCLEOTIDE SEQUENCE [LARGE SCALE GENOMIC DNA]</scope>
    <source>
        <tissue evidence="1">Leaf</tissue>
    </source>
</reference>
<sequence length="50" mass="6194">MTCIENKLWFVELDVLRLWKIMVERMSLYPVAKLELLLKVDQKNKFYQIY</sequence>
<protein>
    <submittedName>
        <fullName evidence="1">Uncharacterized protein</fullName>
    </submittedName>
</protein>
<organism evidence="1">
    <name type="scientific">Manihot esculenta</name>
    <name type="common">Cassava</name>
    <name type="synonym">Jatropha manihot</name>
    <dbReference type="NCBI Taxonomy" id="3983"/>
    <lineage>
        <taxon>Eukaryota</taxon>
        <taxon>Viridiplantae</taxon>
        <taxon>Streptophyta</taxon>
        <taxon>Embryophyta</taxon>
        <taxon>Tracheophyta</taxon>
        <taxon>Spermatophyta</taxon>
        <taxon>Magnoliopsida</taxon>
        <taxon>eudicotyledons</taxon>
        <taxon>Gunneridae</taxon>
        <taxon>Pentapetalae</taxon>
        <taxon>rosids</taxon>
        <taxon>fabids</taxon>
        <taxon>Malpighiales</taxon>
        <taxon>Euphorbiaceae</taxon>
        <taxon>Crotonoideae</taxon>
        <taxon>Manihoteae</taxon>
        <taxon>Manihot</taxon>
    </lineage>
</organism>
<dbReference type="EMBL" id="CM004391">
    <property type="protein sequence ID" value="OAY48937.1"/>
    <property type="molecule type" value="Genomic_DNA"/>
</dbReference>
<dbReference type="AlphaFoldDB" id="A0A2C9VSF0"/>
<evidence type="ECO:0000313" key="1">
    <source>
        <dbReference type="EMBL" id="OAY48937.1"/>
    </source>
</evidence>
<accession>A0A2C9VSF0</accession>